<dbReference type="STRING" id="414004.CENSYa_0892"/>
<evidence type="ECO:0000313" key="1">
    <source>
        <dbReference type="EMBL" id="ABK77524.1"/>
    </source>
</evidence>
<accession>A0RW07</accession>
<dbReference type="Gene3D" id="3.40.50.150">
    <property type="entry name" value="Vaccinia Virus protein VP39"/>
    <property type="match status" value="1"/>
</dbReference>
<evidence type="ECO:0000313" key="2">
    <source>
        <dbReference type="Proteomes" id="UP000000758"/>
    </source>
</evidence>
<keyword evidence="2" id="KW-1185">Reference proteome</keyword>
<dbReference type="SUPFAM" id="SSF53335">
    <property type="entry name" value="S-adenosyl-L-methionine-dependent methyltransferases"/>
    <property type="match status" value="1"/>
</dbReference>
<organism evidence="1 2">
    <name type="scientific">Cenarchaeum symbiosum (strain A)</name>
    <dbReference type="NCBI Taxonomy" id="414004"/>
    <lineage>
        <taxon>Archaea</taxon>
        <taxon>Nitrososphaerota</taxon>
        <taxon>Candidatus Cenarchaeales</taxon>
        <taxon>Candidatus Cenarchaeaceae</taxon>
        <taxon>Candidatus Cenarchaeum</taxon>
    </lineage>
</organism>
<dbReference type="EMBL" id="DP000238">
    <property type="protein sequence ID" value="ABK77524.1"/>
    <property type="molecule type" value="Genomic_DNA"/>
</dbReference>
<protein>
    <submittedName>
        <fullName evidence="1">Uncharacterized protein</fullName>
    </submittedName>
</protein>
<dbReference type="AlphaFoldDB" id="A0RW07"/>
<sequence length="312" mass="36298">MQAKRENGVYFTTNNPFKLRPFKAWARKIELKNKKILEPFAGKNNIITMLKEEDLCKSFCSYDIVPKNNQVKVRDTIRDFPTGYNVCVSNPPWLANYSAKRRKIKFPDIGFENLYQYCLKLALDNCENVAYIVPGTYLRTNLFRDRLDTVIFVNSLMFNDTENPACIALFTKQNKNNTKIYHDNKLIGSLDKLREIHYSMQQQSHVKNISFNHPSGNLGLICIDSTAGPTIRFCRGDEVARSVKHSDRLITKIGGNFTNLDRTILRLNKALYRYRKNTHDVFLAPFKGLRRDGQYRRRLDYATARGIIERYA</sequence>
<name>A0RW07_CENSY</name>
<reference evidence="1 2" key="1">
    <citation type="journal article" date="2006" name="Proc. Natl. Acad. Sci. U.S.A.">
        <title>Genomic analysis of the uncultivated marine crenarchaeote Cenarchaeum symbiosum.</title>
        <authorList>
            <person name="Hallam S.J."/>
            <person name="Konstantinidis K.T."/>
            <person name="Putnam N."/>
            <person name="Schleper C."/>
            <person name="Watanabe Y."/>
            <person name="Sugahara J."/>
            <person name="Preston C."/>
            <person name="de la Torre J."/>
            <person name="Richardson P.M."/>
            <person name="DeLong E.F."/>
        </authorList>
    </citation>
    <scope>NUCLEOTIDE SEQUENCE [LARGE SCALE GENOMIC DNA]</scope>
    <source>
        <strain evidence="2">A</strain>
    </source>
</reference>
<dbReference type="Proteomes" id="UP000000758">
    <property type="component" value="Chromosome"/>
</dbReference>
<proteinExistence type="predicted"/>
<dbReference type="HOGENOM" id="CLU_808617_0_0_2"/>
<dbReference type="EnsemblBacteria" id="ABK77524">
    <property type="protein sequence ID" value="ABK77524"/>
    <property type="gene ID" value="CENSYa_0892"/>
</dbReference>
<dbReference type="InterPro" id="IPR029063">
    <property type="entry name" value="SAM-dependent_MTases_sf"/>
</dbReference>
<gene>
    <name evidence="1" type="ordered locus">CENSYa_0892</name>
</gene>
<dbReference type="KEGG" id="csy:CENSYa_0892"/>